<dbReference type="RefSeq" id="WP_091640822.1">
    <property type="nucleotide sequence ID" value="NZ_FOEG01000002.1"/>
</dbReference>
<dbReference type="STRING" id="406100.SAMN04488052_102233"/>
<dbReference type="AlphaFoldDB" id="A0A1H8RSE2"/>
<evidence type="ECO:0000313" key="7">
    <source>
        <dbReference type="EMBL" id="SEO69539.1"/>
    </source>
</evidence>
<dbReference type="Proteomes" id="UP000199657">
    <property type="component" value="Unassembled WGS sequence"/>
</dbReference>
<feature type="transmembrane region" description="Helical" evidence="5">
    <location>
        <begin position="30"/>
        <end position="50"/>
    </location>
</feature>
<evidence type="ECO:0000256" key="1">
    <source>
        <dbReference type="ARBA" id="ARBA00004141"/>
    </source>
</evidence>
<dbReference type="EMBL" id="FOEG01000002">
    <property type="protein sequence ID" value="SEO69539.1"/>
    <property type="molecule type" value="Genomic_DNA"/>
</dbReference>
<name>A0A1H8RSE2_9GAMM</name>
<keyword evidence="3 5" id="KW-1133">Transmembrane helix</keyword>
<feature type="transmembrane region" description="Helical" evidence="5">
    <location>
        <begin position="105"/>
        <end position="127"/>
    </location>
</feature>
<evidence type="ECO:0000256" key="4">
    <source>
        <dbReference type="ARBA" id="ARBA00023136"/>
    </source>
</evidence>
<sequence>MTWAWGAIKGVFYRPRAVLREWRAHDPEPVALLTRFTIPVIVLSVVASAMAHDVLPSGFPPETRPQLVPFSIYSGLTQLVGVLALAAAAHYLCDLFQGRSDFRRALAAVSVAMVPAWVGNVLAALPWPYGASLALGGILYSLVLLYAAFVVILGMRPGNRVGHYAASLGAALLVVFAFGWQAVSLIPGAAPEVRLGTTWLI</sequence>
<evidence type="ECO:0000256" key="3">
    <source>
        <dbReference type="ARBA" id="ARBA00022989"/>
    </source>
</evidence>
<protein>
    <submittedName>
        <fullName evidence="7">Yip1 domain-containing protein</fullName>
    </submittedName>
</protein>
<feature type="domain" description="Yip1" evidence="6">
    <location>
        <begin position="9"/>
        <end position="178"/>
    </location>
</feature>
<comment type="subcellular location">
    <subcellularLocation>
        <location evidence="1">Membrane</location>
        <topology evidence="1">Multi-pass membrane protein</topology>
    </subcellularLocation>
</comment>
<evidence type="ECO:0000256" key="5">
    <source>
        <dbReference type="SAM" id="Phobius"/>
    </source>
</evidence>
<feature type="transmembrane region" description="Helical" evidence="5">
    <location>
        <begin position="70"/>
        <end position="93"/>
    </location>
</feature>
<dbReference type="GO" id="GO:0016020">
    <property type="term" value="C:membrane"/>
    <property type="evidence" value="ECO:0007669"/>
    <property type="project" value="UniProtKB-SubCell"/>
</dbReference>
<evidence type="ECO:0000256" key="2">
    <source>
        <dbReference type="ARBA" id="ARBA00022692"/>
    </source>
</evidence>
<reference evidence="7 8" key="1">
    <citation type="submission" date="2016-10" db="EMBL/GenBank/DDBJ databases">
        <authorList>
            <person name="de Groot N.N."/>
        </authorList>
    </citation>
    <scope>NUCLEOTIDE SEQUENCE [LARGE SCALE GENOMIC DNA]</scope>
    <source>
        <strain evidence="7 8">CGMCC 1.6291</strain>
    </source>
</reference>
<evidence type="ECO:0000259" key="6">
    <source>
        <dbReference type="Pfam" id="PF04893"/>
    </source>
</evidence>
<proteinExistence type="predicted"/>
<keyword evidence="8" id="KW-1185">Reference proteome</keyword>
<gene>
    <name evidence="7" type="ORF">SAMN04488052_102233</name>
</gene>
<feature type="transmembrane region" description="Helical" evidence="5">
    <location>
        <begin position="133"/>
        <end position="154"/>
    </location>
</feature>
<organism evidence="7 8">
    <name type="scientific">Aquisalimonas asiatica</name>
    <dbReference type="NCBI Taxonomy" id="406100"/>
    <lineage>
        <taxon>Bacteria</taxon>
        <taxon>Pseudomonadati</taxon>
        <taxon>Pseudomonadota</taxon>
        <taxon>Gammaproteobacteria</taxon>
        <taxon>Chromatiales</taxon>
        <taxon>Ectothiorhodospiraceae</taxon>
        <taxon>Aquisalimonas</taxon>
    </lineage>
</organism>
<dbReference type="InterPro" id="IPR006977">
    <property type="entry name" value="Yip1_dom"/>
</dbReference>
<evidence type="ECO:0000313" key="8">
    <source>
        <dbReference type="Proteomes" id="UP000199657"/>
    </source>
</evidence>
<dbReference type="Pfam" id="PF04893">
    <property type="entry name" value="Yip1"/>
    <property type="match status" value="1"/>
</dbReference>
<accession>A0A1H8RSE2</accession>
<dbReference type="OrthoDB" id="5782136at2"/>
<keyword evidence="4 5" id="KW-0472">Membrane</keyword>
<keyword evidence="2 5" id="KW-0812">Transmembrane</keyword>
<feature type="transmembrane region" description="Helical" evidence="5">
    <location>
        <begin position="161"/>
        <end position="183"/>
    </location>
</feature>